<comment type="caution">
    <text evidence="1">The sequence shown here is derived from an EMBL/GenBank/DDBJ whole genome shotgun (WGS) entry which is preliminary data.</text>
</comment>
<sequence length="330" mass="36803">MINVFEGLIRQDVLDGKGGFEKILSEVEQTGSKPDDNKTFQTRECERTFPNAPFEPSFDYQMLLGLHTSDTLRNESATSNVSWREDPKPETHPPLVAEHMTIRPCLELSDYPAIRLNKVTLRSVEPEALRLLGSKQNSQGTLLECDNSVSTGSTAGITVDRFTDNTYQQNHVVPMSYTNGSVSTKSISEERLGNKIDKLAPSAVSFDTKGQHRVSMEYGNDRLAIYGGVLSPKGVQDIPSDRLGNIKDNNVTPSADEGLTTSHSVASVSPVIKPMPLSGIGLPHYQLAPELFVQYPKLNSYVVLYRNKYYLFEFNEHKMVNYLEYSDDSN</sequence>
<keyword evidence="2" id="KW-1185">Reference proteome</keyword>
<accession>A0A6L8LX86</accession>
<protein>
    <submittedName>
        <fullName evidence="1">Uncharacterized protein</fullName>
    </submittedName>
</protein>
<evidence type="ECO:0000313" key="1">
    <source>
        <dbReference type="EMBL" id="MYM60103.1"/>
    </source>
</evidence>
<evidence type="ECO:0000313" key="2">
    <source>
        <dbReference type="Proteomes" id="UP000478571"/>
    </source>
</evidence>
<gene>
    <name evidence="1" type="ORF">GTG28_12790</name>
</gene>
<dbReference type="Proteomes" id="UP000478571">
    <property type="component" value="Unassembled WGS sequence"/>
</dbReference>
<dbReference type="RefSeq" id="WP_160930397.1">
    <property type="nucleotide sequence ID" value="NZ_WWEU01000004.1"/>
</dbReference>
<reference evidence="1 2" key="1">
    <citation type="submission" date="2020-01" db="EMBL/GenBank/DDBJ databases">
        <title>Draft Genome Sequence of Vibrio sp. strain OCN044, Isolated from a Healthy Coral at Palmyra Atoll.</title>
        <authorList>
            <person name="Videau P."/>
            <person name="Loughran R."/>
            <person name="Esquivel A."/>
            <person name="Deadmond M."/>
            <person name="Paddock B.E."/>
            <person name="Saw J.H."/>
            <person name="Ushijima B."/>
        </authorList>
    </citation>
    <scope>NUCLEOTIDE SEQUENCE [LARGE SCALE GENOMIC DNA]</scope>
    <source>
        <strain evidence="1 2">OCN044</strain>
    </source>
</reference>
<name>A0A6L8LX86_9VIBR</name>
<dbReference type="EMBL" id="WWEU01000004">
    <property type="protein sequence ID" value="MYM60103.1"/>
    <property type="molecule type" value="Genomic_DNA"/>
</dbReference>
<dbReference type="AlphaFoldDB" id="A0A6L8LX86"/>
<organism evidence="1 2">
    <name type="scientific">Vibrio tetraodonis subsp. pristinus</name>
    <dbReference type="NCBI Taxonomy" id="2695891"/>
    <lineage>
        <taxon>Bacteria</taxon>
        <taxon>Pseudomonadati</taxon>
        <taxon>Pseudomonadota</taxon>
        <taxon>Gammaproteobacteria</taxon>
        <taxon>Vibrionales</taxon>
        <taxon>Vibrionaceae</taxon>
        <taxon>Vibrio</taxon>
    </lineage>
</organism>
<proteinExistence type="predicted"/>